<organism evidence="2 3">
    <name type="scientific">Mucor velutinosus</name>
    <dbReference type="NCBI Taxonomy" id="708070"/>
    <lineage>
        <taxon>Eukaryota</taxon>
        <taxon>Fungi</taxon>
        <taxon>Fungi incertae sedis</taxon>
        <taxon>Mucoromycota</taxon>
        <taxon>Mucoromycotina</taxon>
        <taxon>Mucoromycetes</taxon>
        <taxon>Mucorales</taxon>
        <taxon>Mucorineae</taxon>
        <taxon>Mucoraceae</taxon>
        <taxon>Mucor</taxon>
    </lineage>
</organism>
<evidence type="ECO:0000313" key="3">
    <source>
        <dbReference type="Proteomes" id="UP001304243"/>
    </source>
</evidence>
<gene>
    <name evidence="2" type="ORF">ATC70_009728</name>
</gene>
<dbReference type="AlphaFoldDB" id="A0AAN7DM30"/>
<name>A0AAN7DM30_9FUNG</name>
<feature type="region of interest" description="Disordered" evidence="1">
    <location>
        <begin position="1"/>
        <end position="58"/>
    </location>
</feature>
<evidence type="ECO:0000256" key="1">
    <source>
        <dbReference type="SAM" id="MobiDB-lite"/>
    </source>
</evidence>
<proteinExistence type="predicted"/>
<feature type="compositionally biased region" description="Basic residues" evidence="1">
    <location>
        <begin position="14"/>
        <end position="34"/>
    </location>
</feature>
<feature type="compositionally biased region" description="Basic and acidic residues" evidence="1">
    <location>
        <begin position="1"/>
        <end position="10"/>
    </location>
</feature>
<dbReference type="GeneID" id="89953414"/>
<sequence>MGKKNSEDYSGRSSKSHGHKGASAKSHGKPHSSKGSRYDKYADASLIAPGTEQGQGIN</sequence>
<dbReference type="Proteomes" id="UP001304243">
    <property type="component" value="Unassembled WGS sequence"/>
</dbReference>
<keyword evidence="3" id="KW-1185">Reference proteome</keyword>
<evidence type="ECO:0000313" key="2">
    <source>
        <dbReference type="EMBL" id="KAK4519492.1"/>
    </source>
</evidence>
<dbReference type="EMBL" id="JASEJX010000012">
    <property type="protein sequence ID" value="KAK4519492.1"/>
    <property type="molecule type" value="Genomic_DNA"/>
</dbReference>
<reference evidence="2 3" key="1">
    <citation type="submission" date="2022-11" db="EMBL/GenBank/DDBJ databases">
        <title>Mucor velutinosus strain NIH1002 WGS.</title>
        <authorList>
            <person name="Subramanian P."/>
            <person name="Mullikin J.C."/>
            <person name="Segre J.A."/>
            <person name="Zelazny A.M."/>
        </authorList>
    </citation>
    <scope>NUCLEOTIDE SEQUENCE [LARGE SCALE GENOMIC DNA]</scope>
    <source>
        <strain evidence="2 3">NIH1002</strain>
    </source>
</reference>
<protein>
    <submittedName>
        <fullName evidence="2">Uncharacterized protein</fullName>
    </submittedName>
</protein>
<accession>A0AAN7DM30</accession>
<dbReference type="RefSeq" id="XP_064686158.1">
    <property type="nucleotide sequence ID" value="XM_064828956.1"/>
</dbReference>
<comment type="caution">
    <text evidence="2">The sequence shown here is derived from an EMBL/GenBank/DDBJ whole genome shotgun (WGS) entry which is preliminary data.</text>
</comment>